<reference evidence="1 2" key="1">
    <citation type="submission" date="2018-04" db="EMBL/GenBank/DDBJ databases">
        <title>Brenneria corticis sp.nov.</title>
        <authorList>
            <person name="Li Y."/>
        </authorList>
    </citation>
    <scope>NUCLEOTIDE SEQUENCE [LARGE SCALE GENOMIC DNA]</scope>
    <source>
        <strain evidence="1 2">LMG 27715</strain>
    </source>
</reference>
<proteinExistence type="predicted"/>
<dbReference type="Proteomes" id="UP000245138">
    <property type="component" value="Unassembled WGS sequence"/>
</dbReference>
<keyword evidence="2" id="KW-1185">Reference proteome</keyword>
<dbReference type="AlphaFoldDB" id="A0A2U1TMJ8"/>
<dbReference type="EMBL" id="QDKJ01000013">
    <property type="protein sequence ID" value="PWC10654.1"/>
    <property type="molecule type" value="Genomic_DNA"/>
</dbReference>
<evidence type="ECO:0000313" key="1">
    <source>
        <dbReference type="EMBL" id="PWC10654.1"/>
    </source>
</evidence>
<dbReference type="RefSeq" id="WP_109055400.1">
    <property type="nucleotide sequence ID" value="NZ_QDKJ01000013.1"/>
</dbReference>
<comment type="caution">
    <text evidence="1">The sequence shown here is derived from an EMBL/GenBank/DDBJ whole genome shotgun (WGS) entry which is preliminary data.</text>
</comment>
<organism evidence="1 2">
    <name type="scientific">Brenneria roseae subsp. americana</name>
    <dbReference type="NCBI Taxonomy" id="1508507"/>
    <lineage>
        <taxon>Bacteria</taxon>
        <taxon>Pseudomonadati</taxon>
        <taxon>Pseudomonadota</taxon>
        <taxon>Gammaproteobacteria</taxon>
        <taxon>Enterobacterales</taxon>
        <taxon>Pectobacteriaceae</taxon>
        <taxon>Brenneria</taxon>
    </lineage>
</organism>
<sequence>MKISNFGIKIDSPYQKKLGMAIQLLHGALLLAINYDVTLEFEKVMIRSGTIDSDTTDPDNTKS</sequence>
<accession>A0A2U1TMJ8</accession>
<evidence type="ECO:0000313" key="2">
    <source>
        <dbReference type="Proteomes" id="UP000245138"/>
    </source>
</evidence>
<gene>
    <name evidence="1" type="ORF">B4923_16160</name>
</gene>
<protein>
    <submittedName>
        <fullName evidence="1">Uncharacterized protein</fullName>
    </submittedName>
</protein>
<name>A0A2U1TMJ8_9GAMM</name>